<sequence length="185" mass="20776">MEALDLNVQRAQQHMESMSNLTPMIESTISEAISAKASVDQAGASVNRVMQKLIDIQQQIVRLELIRDADTEDPARAIREALRVEDIIRQFESESFVYFIEAGDYIKIGFSHDPIIRLGQIRGGHGSISPEGLSTKSARILAVEQGGIYDEGILHRRFAEYRVAGEWFKKNDRLARYIQSISSPA</sequence>
<evidence type="ECO:0008006" key="3">
    <source>
        <dbReference type="Google" id="ProtNLM"/>
    </source>
</evidence>
<dbReference type="EMBL" id="FXZD01000007">
    <property type="protein sequence ID" value="SMX97676.1"/>
    <property type="molecule type" value="Genomic_DNA"/>
</dbReference>
<protein>
    <recommendedName>
        <fullName evidence="3">Meiotically up-regulated gene 113</fullName>
    </recommendedName>
</protein>
<organism evidence="1 2">
    <name type="scientific">Brevibacterium antiquum CNRZ 918</name>
    <dbReference type="NCBI Taxonomy" id="1255637"/>
    <lineage>
        <taxon>Bacteria</taxon>
        <taxon>Bacillati</taxon>
        <taxon>Actinomycetota</taxon>
        <taxon>Actinomycetes</taxon>
        <taxon>Micrococcales</taxon>
        <taxon>Brevibacteriaceae</taxon>
        <taxon>Brevibacterium</taxon>
    </lineage>
</organism>
<proteinExistence type="predicted"/>
<dbReference type="AlphaFoldDB" id="A0A2H1KD95"/>
<evidence type="ECO:0000313" key="2">
    <source>
        <dbReference type="Proteomes" id="UP000234433"/>
    </source>
</evidence>
<evidence type="ECO:0000313" key="1">
    <source>
        <dbReference type="EMBL" id="SMX97676.1"/>
    </source>
</evidence>
<reference evidence="1 2" key="1">
    <citation type="submission" date="2017-03" db="EMBL/GenBank/DDBJ databases">
        <authorList>
            <person name="Afonso C.L."/>
            <person name="Miller P.J."/>
            <person name="Scott M.A."/>
            <person name="Spackman E."/>
            <person name="Goraichik I."/>
            <person name="Dimitrov K.M."/>
            <person name="Suarez D.L."/>
            <person name="Swayne D.E."/>
        </authorList>
    </citation>
    <scope>NUCLEOTIDE SEQUENCE [LARGE SCALE GENOMIC DNA]</scope>
    <source>
        <strain evidence="1 2">CNRZ 918</strain>
    </source>
</reference>
<gene>
    <name evidence="1" type="ORF">BANT918_02348</name>
</gene>
<accession>A0A2H1KD95</accession>
<name>A0A2H1KD95_9MICO</name>
<dbReference type="Proteomes" id="UP000234433">
    <property type="component" value="Unassembled WGS sequence"/>
</dbReference>